<comment type="similarity">
    <text evidence="5">Belongs to the hexokinase family.</text>
</comment>
<dbReference type="PROSITE" id="PS51748">
    <property type="entry name" value="HEXOKINASE_2"/>
    <property type="match status" value="1"/>
</dbReference>
<dbReference type="GO" id="GO:0005739">
    <property type="term" value="C:mitochondrion"/>
    <property type="evidence" value="ECO:0007669"/>
    <property type="project" value="TreeGrafter"/>
</dbReference>
<gene>
    <name evidence="7" type="ORF">TELCIR_25545</name>
</gene>
<dbReference type="PANTHER" id="PTHR19443">
    <property type="entry name" value="HEXOKINASE"/>
    <property type="match status" value="1"/>
</dbReference>
<keyword evidence="5" id="KW-0418">Kinase</keyword>
<dbReference type="Pfam" id="PF03727">
    <property type="entry name" value="Hexokinase_2"/>
    <property type="match status" value="1"/>
</dbReference>
<keyword evidence="5" id="KW-0808">Transferase</keyword>
<dbReference type="GO" id="GO:0001678">
    <property type="term" value="P:intracellular glucose homeostasis"/>
    <property type="evidence" value="ECO:0007669"/>
    <property type="project" value="InterPro"/>
</dbReference>
<proteinExistence type="inferred from homology"/>
<dbReference type="InterPro" id="IPR043129">
    <property type="entry name" value="ATPase_NBD"/>
</dbReference>
<dbReference type="GO" id="GO:0004340">
    <property type="term" value="F:glucokinase activity"/>
    <property type="evidence" value="ECO:0007669"/>
    <property type="project" value="TreeGrafter"/>
</dbReference>
<evidence type="ECO:0000313" key="8">
    <source>
        <dbReference type="Proteomes" id="UP000230423"/>
    </source>
</evidence>
<comment type="pathway">
    <text evidence="1">Carbohydrate degradation; glycolysis; D-glyceraldehyde 3-phosphate and glycerone phosphate from D-glucose: step 1/4.</text>
</comment>
<keyword evidence="8" id="KW-1185">Reference proteome</keyword>
<keyword evidence="5" id="KW-0067">ATP-binding</keyword>
<evidence type="ECO:0000313" key="7">
    <source>
        <dbReference type="EMBL" id="PIO53135.1"/>
    </source>
</evidence>
<evidence type="ECO:0000256" key="4">
    <source>
        <dbReference type="ARBA" id="ARBA00044613"/>
    </source>
</evidence>
<evidence type="ECO:0000256" key="3">
    <source>
        <dbReference type="ARBA" id="ARBA00023152"/>
    </source>
</evidence>
<organism evidence="7 8">
    <name type="scientific">Teladorsagia circumcincta</name>
    <name type="common">Brown stomach worm</name>
    <name type="synonym">Ostertagia circumcincta</name>
    <dbReference type="NCBI Taxonomy" id="45464"/>
    <lineage>
        <taxon>Eukaryota</taxon>
        <taxon>Metazoa</taxon>
        <taxon>Ecdysozoa</taxon>
        <taxon>Nematoda</taxon>
        <taxon>Chromadorea</taxon>
        <taxon>Rhabditida</taxon>
        <taxon>Rhabditina</taxon>
        <taxon>Rhabditomorpha</taxon>
        <taxon>Strongyloidea</taxon>
        <taxon>Trichostrongylidae</taxon>
        <taxon>Teladorsagia</taxon>
    </lineage>
</organism>
<dbReference type="GO" id="GO:0008865">
    <property type="term" value="F:fructokinase activity"/>
    <property type="evidence" value="ECO:0007669"/>
    <property type="project" value="TreeGrafter"/>
</dbReference>
<evidence type="ECO:0000256" key="2">
    <source>
        <dbReference type="ARBA" id="ARBA00005028"/>
    </source>
</evidence>
<dbReference type="GO" id="GO:0006096">
    <property type="term" value="P:glycolytic process"/>
    <property type="evidence" value="ECO:0007669"/>
    <property type="project" value="UniProtKB-KW"/>
</dbReference>
<dbReference type="InterPro" id="IPR001312">
    <property type="entry name" value="Hexokinase"/>
</dbReference>
<dbReference type="OrthoDB" id="419537at2759"/>
<dbReference type="EMBL" id="KZ418743">
    <property type="protein sequence ID" value="PIO53135.1"/>
    <property type="molecule type" value="Genomic_DNA"/>
</dbReference>
<dbReference type="GO" id="GO:0005829">
    <property type="term" value="C:cytosol"/>
    <property type="evidence" value="ECO:0007669"/>
    <property type="project" value="TreeGrafter"/>
</dbReference>
<dbReference type="AlphaFoldDB" id="A0A2G9T5B8"/>
<dbReference type="GO" id="GO:0006006">
    <property type="term" value="P:glucose metabolic process"/>
    <property type="evidence" value="ECO:0007669"/>
    <property type="project" value="TreeGrafter"/>
</dbReference>
<dbReference type="SUPFAM" id="SSF53067">
    <property type="entry name" value="Actin-like ATPase domain"/>
    <property type="match status" value="1"/>
</dbReference>
<accession>A0A2G9T5B8</accession>
<reference evidence="7 8" key="1">
    <citation type="submission" date="2015-09" db="EMBL/GenBank/DDBJ databases">
        <title>Draft genome of the parasitic nematode Teladorsagia circumcincta isolate WARC Sus (inbred).</title>
        <authorList>
            <person name="Mitreva M."/>
        </authorList>
    </citation>
    <scope>NUCLEOTIDE SEQUENCE [LARGE SCALE GENOMIC DNA]</scope>
    <source>
        <strain evidence="7 8">S</strain>
    </source>
</reference>
<dbReference type="Proteomes" id="UP000230423">
    <property type="component" value="Unassembled WGS sequence"/>
</dbReference>
<evidence type="ECO:0000259" key="6">
    <source>
        <dbReference type="Pfam" id="PF03727"/>
    </source>
</evidence>
<feature type="domain" description="Hexokinase C-terminal" evidence="6">
    <location>
        <begin position="1"/>
        <end position="73"/>
    </location>
</feature>
<sequence>MGVIVGTGTNACYMEKLERVPKLKGEWENDGFPPEMIINMEWGAFGDDGSINFVVTEYDKYIDSSSINPRKQL</sequence>
<evidence type="ECO:0000256" key="5">
    <source>
        <dbReference type="RuleBase" id="RU362007"/>
    </source>
</evidence>
<dbReference type="EC" id="2.7.1.-" evidence="5"/>
<dbReference type="GO" id="GO:0005524">
    <property type="term" value="F:ATP binding"/>
    <property type="evidence" value="ECO:0007669"/>
    <property type="project" value="UniProtKB-UniRule"/>
</dbReference>
<evidence type="ECO:0000256" key="1">
    <source>
        <dbReference type="ARBA" id="ARBA00004888"/>
    </source>
</evidence>
<dbReference type="PANTHER" id="PTHR19443:SF16">
    <property type="entry name" value="HEXOKINASE TYPE 1-RELATED"/>
    <property type="match status" value="1"/>
</dbReference>
<comment type="pathway">
    <text evidence="2">Carbohydrate metabolism; hexose metabolism.</text>
</comment>
<comment type="catalytic activity">
    <reaction evidence="4">
        <text>a D-hexose + ATP = a D-hexose 6-phosphate + ADP + H(+)</text>
        <dbReference type="Rhea" id="RHEA:22740"/>
        <dbReference type="ChEBI" id="CHEBI:4194"/>
        <dbReference type="ChEBI" id="CHEBI:15378"/>
        <dbReference type="ChEBI" id="CHEBI:30616"/>
        <dbReference type="ChEBI" id="CHEBI:229467"/>
        <dbReference type="ChEBI" id="CHEBI:456216"/>
        <dbReference type="EC" id="2.7.1.1"/>
    </reaction>
    <physiologicalReaction direction="left-to-right" evidence="4">
        <dbReference type="Rhea" id="RHEA:22741"/>
    </physiologicalReaction>
</comment>
<feature type="non-terminal residue" evidence="7">
    <location>
        <position position="73"/>
    </location>
</feature>
<name>A0A2G9T5B8_TELCI</name>
<keyword evidence="5" id="KW-0547">Nucleotide-binding</keyword>
<protein>
    <recommendedName>
        <fullName evidence="5">Phosphotransferase</fullName>
        <ecNumber evidence="5">2.7.1.-</ecNumber>
    </recommendedName>
</protein>
<dbReference type="GO" id="GO:0005536">
    <property type="term" value="F:D-glucose binding"/>
    <property type="evidence" value="ECO:0007669"/>
    <property type="project" value="InterPro"/>
</dbReference>
<dbReference type="Gene3D" id="3.40.367.20">
    <property type="match status" value="1"/>
</dbReference>
<dbReference type="InterPro" id="IPR022673">
    <property type="entry name" value="Hexokinase_C"/>
</dbReference>
<keyword evidence="3 5" id="KW-0324">Glycolysis</keyword>